<protein>
    <submittedName>
        <fullName evidence="1">Uncharacterized protein</fullName>
    </submittedName>
</protein>
<organism evidence="1">
    <name type="scientific">Rhizophora mucronata</name>
    <name type="common">Asiatic mangrove</name>
    <dbReference type="NCBI Taxonomy" id="61149"/>
    <lineage>
        <taxon>Eukaryota</taxon>
        <taxon>Viridiplantae</taxon>
        <taxon>Streptophyta</taxon>
        <taxon>Embryophyta</taxon>
        <taxon>Tracheophyta</taxon>
        <taxon>Spermatophyta</taxon>
        <taxon>Magnoliopsida</taxon>
        <taxon>eudicotyledons</taxon>
        <taxon>Gunneridae</taxon>
        <taxon>Pentapetalae</taxon>
        <taxon>rosids</taxon>
        <taxon>fabids</taxon>
        <taxon>Malpighiales</taxon>
        <taxon>Rhizophoraceae</taxon>
        <taxon>Rhizophora</taxon>
    </lineage>
</organism>
<dbReference type="EMBL" id="GGEC01058703">
    <property type="protein sequence ID" value="MBX39187.1"/>
    <property type="molecule type" value="Transcribed_RNA"/>
</dbReference>
<reference evidence="1" key="1">
    <citation type="submission" date="2018-02" db="EMBL/GenBank/DDBJ databases">
        <title>Rhizophora mucronata_Transcriptome.</title>
        <authorList>
            <person name="Meera S.P."/>
            <person name="Sreeshan A."/>
            <person name="Augustine A."/>
        </authorList>
    </citation>
    <scope>NUCLEOTIDE SEQUENCE</scope>
    <source>
        <tissue evidence="1">Leaf</tissue>
    </source>
</reference>
<proteinExistence type="predicted"/>
<evidence type="ECO:0000313" key="1">
    <source>
        <dbReference type="EMBL" id="MBX39187.1"/>
    </source>
</evidence>
<name>A0A2P2N9M5_RHIMU</name>
<sequence>MLSWSFLHYFLMFSC</sequence>
<accession>A0A2P2N9M5</accession>